<keyword evidence="2" id="KW-0812">Transmembrane</keyword>
<accession>A0A6F8XSG2</accession>
<reference evidence="3 4" key="1">
    <citation type="submission" date="2020-03" db="EMBL/GenBank/DDBJ databases">
        <title>Whole genome shotgun sequence of Phytohabitans flavus NBRC 107702.</title>
        <authorList>
            <person name="Komaki H."/>
            <person name="Tamura T."/>
        </authorList>
    </citation>
    <scope>NUCLEOTIDE SEQUENCE [LARGE SCALE GENOMIC DNA]</scope>
    <source>
        <strain evidence="3 4">NBRC 107702</strain>
    </source>
</reference>
<evidence type="ECO:0000256" key="1">
    <source>
        <dbReference type="SAM" id="MobiDB-lite"/>
    </source>
</evidence>
<dbReference type="Proteomes" id="UP000502508">
    <property type="component" value="Chromosome"/>
</dbReference>
<dbReference type="RefSeq" id="WP_173036684.1">
    <property type="nucleotide sequence ID" value="NZ_AP022870.1"/>
</dbReference>
<feature type="region of interest" description="Disordered" evidence="1">
    <location>
        <begin position="141"/>
        <end position="165"/>
    </location>
</feature>
<feature type="compositionally biased region" description="Low complexity" evidence="1">
    <location>
        <begin position="141"/>
        <end position="158"/>
    </location>
</feature>
<sequence length="165" mass="17191">MAWTRAKWRAVLLDLLERAGWSAGQVFVATLLAGGATATATAGSLPWKYALTLALSAAVSSVILTLIQYASHTTKLSFWPDLLVRLGKTFLATLAASIAAANVFNIMTFDWNAALNLAFLATLTALGKGLLARENVAAQPGAAPAPAQSSPSTLPTATYTEATRA</sequence>
<gene>
    <name evidence="3" type="ORF">Pflav_030980</name>
</gene>
<dbReference type="KEGG" id="pfla:Pflav_030980"/>
<proteinExistence type="predicted"/>
<keyword evidence="4" id="KW-1185">Reference proteome</keyword>
<evidence type="ECO:0000313" key="4">
    <source>
        <dbReference type="Proteomes" id="UP000502508"/>
    </source>
</evidence>
<feature type="transmembrane region" description="Helical" evidence="2">
    <location>
        <begin position="49"/>
        <end position="70"/>
    </location>
</feature>
<keyword evidence="2" id="KW-1133">Transmembrane helix</keyword>
<keyword evidence="2" id="KW-0472">Membrane</keyword>
<reference evidence="3 4" key="2">
    <citation type="submission" date="2020-03" db="EMBL/GenBank/DDBJ databases">
        <authorList>
            <person name="Ichikawa N."/>
            <person name="Kimura A."/>
            <person name="Kitahashi Y."/>
            <person name="Uohara A."/>
        </authorList>
    </citation>
    <scope>NUCLEOTIDE SEQUENCE [LARGE SCALE GENOMIC DNA]</scope>
    <source>
        <strain evidence="3 4">NBRC 107702</strain>
    </source>
</reference>
<evidence type="ECO:0000313" key="3">
    <source>
        <dbReference type="EMBL" id="BCB76688.1"/>
    </source>
</evidence>
<organism evidence="3 4">
    <name type="scientific">Phytohabitans flavus</name>
    <dbReference type="NCBI Taxonomy" id="1076124"/>
    <lineage>
        <taxon>Bacteria</taxon>
        <taxon>Bacillati</taxon>
        <taxon>Actinomycetota</taxon>
        <taxon>Actinomycetes</taxon>
        <taxon>Micromonosporales</taxon>
        <taxon>Micromonosporaceae</taxon>
    </lineage>
</organism>
<dbReference type="EMBL" id="AP022870">
    <property type="protein sequence ID" value="BCB76688.1"/>
    <property type="molecule type" value="Genomic_DNA"/>
</dbReference>
<evidence type="ECO:0000256" key="2">
    <source>
        <dbReference type="SAM" id="Phobius"/>
    </source>
</evidence>
<protein>
    <submittedName>
        <fullName evidence="3">Uncharacterized protein</fullName>
    </submittedName>
</protein>
<dbReference type="AlphaFoldDB" id="A0A6F8XSG2"/>
<name>A0A6F8XSG2_9ACTN</name>
<feature type="transmembrane region" description="Helical" evidence="2">
    <location>
        <begin position="82"/>
        <end position="107"/>
    </location>
</feature>